<dbReference type="PANTHER" id="PTHR45766">
    <property type="entry name" value="DNA ANNEALING HELICASE AND ENDONUCLEASE ZRANB3 FAMILY MEMBER"/>
    <property type="match status" value="1"/>
</dbReference>
<feature type="domain" description="Helicase ATP-binding" evidence="2">
    <location>
        <begin position="272"/>
        <end position="409"/>
    </location>
</feature>
<dbReference type="CDD" id="cd18793">
    <property type="entry name" value="SF2_C_SNF"/>
    <property type="match status" value="1"/>
</dbReference>
<keyword evidence="4" id="KW-0547">Nucleotide-binding</keyword>
<dbReference type="Pfam" id="PF13091">
    <property type="entry name" value="PLDc_2"/>
    <property type="match status" value="1"/>
</dbReference>
<dbReference type="GO" id="GO:0004386">
    <property type="term" value="F:helicase activity"/>
    <property type="evidence" value="ECO:0007669"/>
    <property type="project" value="UniProtKB-KW"/>
</dbReference>
<dbReference type="SMART" id="SM00490">
    <property type="entry name" value="HELICc"/>
    <property type="match status" value="1"/>
</dbReference>
<dbReference type="PANTHER" id="PTHR45766:SF6">
    <property type="entry name" value="SWI_SNF-RELATED MATRIX-ASSOCIATED ACTIN-DEPENDENT REGULATOR OF CHROMATIN SUBFAMILY A-LIKE PROTEIN 1"/>
    <property type="match status" value="1"/>
</dbReference>
<dbReference type="CDD" id="cd09178">
    <property type="entry name" value="PLDc_N_Snf2_like"/>
    <property type="match status" value="1"/>
</dbReference>
<dbReference type="Pfam" id="PF00176">
    <property type="entry name" value="SNF2-rel_dom"/>
    <property type="match status" value="1"/>
</dbReference>
<dbReference type="SUPFAM" id="SSF56024">
    <property type="entry name" value="Phospholipase D/nuclease"/>
    <property type="match status" value="1"/>
</dbReference>
<dbReference type="InterPro" id="IPR025202">
    <property type="entry name" value="PLD-like_dom"/>
</dbReference>
<dbReference type="GO" id="GO:0016787">
    <property type="term" value="F:hydrolase activity"/>
    <property type="evidence" value="ECO:0007669"/>
    <property type="project" value="UniProtKB-KW"/>
</dbReference>
<sequence length="1088" mass="125936">MTVEQNSFITNQEKLLSDIMNRILPKTASTDILVGYFYFSGYKLLAENLADKQIRILVGLDIDTQITKYVREVDSFARTIQSRGQIREDFFNQFIRLFNDTDFLDGAEQLESFAIFLHKIKDGSLEIRKTEDPCHAKMYLFEYRDEINEGGEQPGCVITGSSNLSYQGLAGRVEINARFNDKQSYIDAQKIFNELWKNSVVIVDANNLDTFNEKVIKHIWYEKLHRPYLMYIRVLHEYFSIPSKENILMPYDITEGRYSNLKYQTDAVQLALHAIENHNGAIIADVVGLGKSIIASTVARNLSMRCIIVAPPHLKSQWEAYRDEFGFTASVFSSGQIEHALTYYREIVKEGETYLIIIDEAHRFRNEYTQDYTNLHNLCSGNKVLLLTATPFNNRPEDIYSMLKLFQIPSKSTLKTVENLGASFRELIAAYKQLTVNQREGKLSDEDVKRDAELISKRIRSIISPLVIRRSRIDLQEIPSYREDLKLQHIEPLIPDDPVELEYDLSAYKELYLDTLDLIDSTEKKKDEKTRFKSARYMPVAYVIPEMEKKLAKELEDKTGVKYNLLVGRQINVSSFMRKLLVQRFESSVAAFQRSLDFMIRSNENILAWIEKVHKIPIFKKGNLPDVTDFYESTDDGMEEIEEAFERYTKRGFFEIDMKYIQPSFVEDVKSDISVLKSIQEKWFGKKNEIRFDPKLESFKKVLCQKLEEEPERKLIVFSAFADTVDYLGKVLSTQGNPYRILKYTSADSSAKNKELIRTNFDAGLKIELQQNTYQVLIATDAISEGYNLHRAGAIFNYDIPYNPTRVIQRIGRINRINKKVFDHLYIYNYFPTDVGETEVRTKEISTLKMAMIHAIMGEDTKVLTKDEELRSYFAERYRKELAKNETASWDNRYRTLLDHLKGTDEYQAALAIPHRSRIARHIQKPDQGVLLFGKKGNDFIFKIGADNGTEQLSAEEAIALFEAMDTEEPFAVSADFDRIYQRVKKTLFNRDTPVRHNQEVLKALSKIKVMIGRKAVDADYLQDLKAVAENDGLSGYELRYINKLLPKEYTQLPDVITSDYLIRVLETSARVMEGEETLILSEEIITP</sequence>
<dbReference type="SUPFAM" id="SSF52540">
    <property type="entry name" value="P-loop containing nucleoside triphosphate hydrolases"/>
    <property type="match status" value="1"/>
</dbReference>
<protein>
    <submittedName>
        <fullName evidence="4">Helicase</fullName>
    </submittedName>
</protein>
<dbReference type="Gene3D" id="3.40.50.300">
    <property type="entry name" value="P-loop containing nucleotide triphosphate hydrolases"/>
    <property type="match status" value="1"/>
</dbReference>
<keyword evidence="1" id="KW-0378">Hydrolase</keyword>
<dbReference type="PROSITE" id="PS51192">
    <property type="entry name" value="HELICASE_ATP_BIND_1"/>
    <property type="match status" value="1"/>
</dbReference>
<comment type="caution">
    <text evidence="4">The sequence shown here is derived from an EMBL/GenBank/DDBJ whole genome shotgun (WGS) entry which is preliminary data.</text>
</comment>
<dbReference type="Gene3D" id="3.40.50.10810">
    <property type="entry name" value="Tandem AAA-ATPase domain"/>
    <property type="match status" value="1"/>
</dbReference>
<dbReference type="GO" id="GO:0005524">
    <property type="term" value="F:ATP binding"/>
    <property type="evidence" value="ECO:0007669"/>
    <property type="project" value="InterPro"/>
</dbReference>
<dbReference type="PROSITE" id="PS51194">
    <property type="entry name" value="HELICASE_CTER"/>
    <property type="match status" value="1"/>
</dbReference>
<dbReference type="Gene3D" id="3.30.870.10">
    <property type="entry name" value="Endonuclease Chain A"/>
    <property type="match status" value="1"/>
</dbReference>
<evidence type="ECO:0000256" key="1">
    <source>
        <dbReference type="ARBA" id="ARBA00022801"/>
    </source>
</evidence>
<name>A0A9D2HVT8_9BACE</name>
<feature type="domain" description="Helicase C-terminal" evidence="3">
    <location>
        <begin position="702"/>
        <end position="869"/>
    </location>
</feature>
<evidence type="ECO:0000259" key="2">
    <source>
        <dbReference type="PROSITE" id="PS51192"/>
    </source>
</evidence>
<gene>
    <name evidence="4" type="ORF">H9950_04155</name>
</gene>
<dbReference type="Pfam" id="PF00271">
    <property type="entry name" value="Helicase_C"/>
    <property type="match status" value="1"/>
</dbReference>
<keyword evidence="4" id="KW-0067">ATP-binding</keyword>
<organism evidence="4 5">
    <name type="scientific">Candidatus Bacteroides avicola</name>
    <dbReference type="NCBI Taxonomy" id="2838468"/>
    <lineage>
        <taxon>Bacteria</taxon>
        <taxon>Pseudomonadati</taxon>
        <taxon>Bacteroidota</taxon>
        <taxon>Bacteroidia</taxon>
        <taxon>Bacteroidales</taxon>
        <taxon>Bacteroidaceae</taxon>
        <taxon>Bacteroides</taxon>
    </lineage>
</organism>
<dbReference type="InterPro" id="IPR027417">
    <property type="entry name" value="P-loop_NTPase"/>
</dbReference>
<accession>A0A9D2HVT8</accession>
<dbReference type="InterPro" id="IPR000330">
    <property type="entry name" value="SNF2_N"/>
</dbReference>
<dbReference type="InterPro" id="IPR049730">
    <property type="entry name" value="SNF2/RAD54-like_C"/>
</dbReference>
<evidence type="ECO:0000313" key="5">
    <source>
        <dbReference type="Proteomes" id="UP000823862"/>
    </source>
</evidence>
<dbReference type="SMART" id="SM00487">
    <property type="entry name" value="DEXDc"/>
    <property type="match status" value="1"/>
</dbReference>
<dbReference type="InterPro" id="IPR038718">
    <property type="entry name" value="SNF2-like_sf"/>
</dbReference>
<dbReference type="AlphaFoldDB" id="A0A9D2HVT8"/>
<dbReference type="Proteomes" id="UP000823862">
    <property type="component" value="Unassembled WGS sequence"/>
</dbReference>
<reference evidence="4" key="2">
    <citation type="submission" date="2021-04" db="EMBL/GenBank/DDBJ databases">
        <authorList>
            <person name="Gilroy R."/>
        </authorList>
    </citation>
    <scope>NUCLEOTIDE SEQUENCE</scope>
    <source>
        <strain evidence="4">ChiHjej12B11-9795</strain>
    </source>
</reference>
<dbReference type="EMBL" id="DWZI01000024">
    <property type="protein sequence ID" value="HJA85379.1"/>
    <property type="molecule type" value="Genomic_DNA"/>
</dbReference>
<reference evidence="4" key="1">
    <citation type="journal article" date="2021" name="PeerJ">
        <title>Extensive microbial diversity within the chicken gut microbiome revealed by metagenomics and culture.</title>
        <authorList>
            <person name="Gilroy R."/>
            <person name="Ravi A."/>
            <person name="Getino M."/>
            <person name="Pursley I."/>
            <person name="Horton D.L."/>
            <person name="Alikhan N.F."/>
            <person name="Baker D."/>
            <person name="Gharbi K."/>
            <person name="Hall N."/>
            <person name="Watson M."/>
            <person name="Adriaenssens E.M."/>
            <person name="Foster-Nyarko E."/>
            <person name="Jarju S."/>
            <person name="Secka A."/>
            <person name="Antonio M."/>
            <person name="Oren A."/>
            <person name="Chaudhuri R.R."/>
            <person name="La Ragione R."/>
            <person name="Hildebrand F."/>
            <person name="Pallen M.J."/>
        </authorList>
    </citation>
    <scope>NUCLEOTIDE SEQUENCE</scope>
    <source>
        <strain evidence="4">ChiHjej12B11-9795</strain>
    </source>
</reference>
<dbReference type="InterPro" id="IPR014001">
    <property type="entry name" value="Helicase_ATP-bd"/>
</dbReference>
<keyword evidence="4" id="KW-0347">Helicase</keyword>
<dbReference type="InterPro" id="IPR001650">
    <property type="entry name" value="Helicase_C-like"/>
</dbReference>
<proteinExistence type="predicted"/>
<evidence type="ECO:0000259" key="3">
    <source>
        <dbReference type="PROSITE" id="PS51194"/>
    </source>
</evidence>
<evidence type="ECO:0000313" key="4">
    <source>
        <dbReference type="EMBL" id="HJA85379.1"/>
    </source>
</evidence>